<dbReference type="EMBL" id="GGEC01061250">
    <property type="protein sequence ID" value="MBX41734.1"/>
    <property type="molecule type" value="Transcribed_RNA"/>
</dbReference>
<reference evidence="1" key="1">
    <citation type="submission" date="2018-02" db="EMBL/GenBank/DDBJ databases">
        <title>Rhizophora mucronata_Transcriptome.</title>
        <authorList>
            <person name="Meera S.P."/>
            <person name="Sreeshan A."/>
            <person name="Augustine A."/>
        </authorList>
    </citation>
    <scope>NUCLEOTIDE SEQUENCE</scope>
    <source>
        <tissue evidence="1">Leaf</tissue>
    </source>
</reference>
<protein>
    <submittedName>
        <fullName evidence="1">Uncharacterized protein</fullName>
    </submittedName>
</protein>
<sequence>MRLTRFCRIMVIVLQPSDFCVLNVISNWLSDAY</sequence>
<evidence type="ECO:0000313" key="1">
    <source>
        <dbReference type="EMBL" id="MBX41734.1"/>
    </source>
</evidence>
<accession>A0A2P2NGZ8</accession>
<organism evidence="1">
    <name type="scientific">Rhizophora mucronata</name>
    <name type="common">Asiatic mangrove</name>
    <dbReference type="NCBI Taxonomy" id="61149"/>
    <lineage>
        <taxon>Eukaryota</taxon>
        <taxon>Viridiplantae</taxon>
        <taxon>Streptophyta</taxon>
        <taxon>Embryophyta</taxon>
        <taxon>Tracheophyta</taxon>
        <taxon>Spermatophyta</taxon>
        <taxon>Magnoliopsida</taxon>
        <taxon>eudicotyledons</taxon>
        <taxon>Gunneridae</taxon>
        <taxon>Pentapetalae</taxon>
        <taxon>rosids</taxon>
        <taxon>fabids</taxon>
        <taxon>Malpighiales</taxon>
        <taxon>Rhizophoraceae</taxon>
        <taxon>Rhizophora</taxon>
    </lineage>
</organism>
<dbReference type="AlphaFoldDB" id="A0A2P2NGZ8"/>
<proteinExistence type="predicted"/>
<name>A0A2P2NGZ8_RHIMU</name>